<dbReference type="AlphaFoldDB" id="A0A382CQW2"/>
<evidence type="ECO:0000259" key="2">
    <source>
        <dbReference type="Pfam" id="PF07331"/>
    </source>
</evidence>
<keyword evidence="1" id="KW-0812">Transmembrane</keyword>
<feature type="transmembrane region" description="Helical" evidence="1">
    <location>
        <begin position="133"/>
        <end position="153"/>
    </location>
</feature>
<name>A0A382CQW2_9ZZZZ</name>
<dbReference type="InterPro" id="IPR009936">
    <property type="entry name" value="DUF1468"/>
</dbReference>
<reference evidence="3" key="1">
    <citation type="submission" date="2018-05" db="EMBL/GenBank/DDBJ databases">
        <authorList>
            <person name="Lanie J.A."/>
            <person name="Ng W.-L."/>
            <person name="Kazmierczak K.M."/>
            <person name="Andrzejewski T.M."/>
            <person name="Davidsen T.M."/>
            <person name="Wayne K.J."/>
            <person name="Tettelin H."/>
            <person name="Glass J.I."/>
            <person name="Rusch D."/>
            <person name="Podicherti R."/>
            <person name="Tsui H.-C.T."/>
            <person name="Winkler M.E."/>
        </authorList>
    </citation>
    <scope>NUCLEOTIDE SEQUENCE</scope>
</reference>
<feature type="transmembrane region" description="Helical" evidence="1">
    <location>
        <begin position="43"/>
        <end position="63"/>
    </location>
</feature>
<proteinExistence type="predicted"/>
<organism evidence="3">
    <name type="scientific">marine metagenome</name>
    <dbReference type="NCBI Taxonomy" id="408172"/>
    <lineage>
        <taxon>unclassified sequences</taxon>
        <taxon>metagenomes</taxon>
        <taxon>ecological metagenomes</taxon>
    </lineage>
</organism>
<feature type="domain" description="DUF1468" evidence="2">
    <location>
        <begin position="22"/>
        <end position="158"/>
    </location>
</feature>
<dbReference type="Pfam" id="PF07331">
    <property type="entry name" value="TctB"/>
    <property type="match status" value="1"/>
</dbReference>
<gene>
    <name evidence="3" type="ORF">METZ01_LOCUS180521</name>
</gene>
<keyword evidence="1" id="KW-0472">Membrane</keyword>
<evidence type="ECO:0000256" key="1">
    <source>
        <dbReference type="SAM" id="Phobius"/>
    </source>
</evidence>
<feature type="transmembrane region" description="Helical" evidence="1">
    <location>
        <begin position="19"/>
        <end position="37"/>
    </location>
</feature>
<accession>A0A382CQW2</accession>
<evidence type="ECO:0000313" key="3">
    <source>
        <dbReference type="EMBL" id="SVB27667.1"/>
    </source>
</evidence>
<keyword evidence="1" id="KW-1133">Transmembrane helix</keyword>
<feature type="transmembrane region" description="Helical" evidence="1">
    <location>
        <begin position="94"/>
        <end position="121"/>
    </location>
</feature>
<dbReference type="EMBL" id="UINC01035371">
    <property type="protein sequence ID" value="SVB27667.1"/>
    <property type="molecule type" value="Genomic_DNA"/>
</dbReference>
<sequence length="170" mass="18620">MTDYKEAEGSVHTSVGSQLIIPIAAILFTIYYFYTIIDAPWTAQVAAFIVGSILILLVVLFGLKSVKIIRTGQGALDFDDLITPRSYVPKRLGLLSLAIVYIFIVPSLGFTITTFLFLTMATLLLSEGKNKRLILSLSAGLSLGGYLLFIVAFKTRFPAGPFETLMKALF</sequence>
<protein>
    <recommendedName>
        <fullName evidence="2">DUF1468 domain-containing protein</fullName>
    </recommendedName>
</protein>